<evidence type="ECO:0000313" key="3">
    <source>
        <dbReference type="EMBL" id="QDU90196.1"/>
    </source>
</evidence>
<dbReference type="KEGG" id="pnd:Pla175_35980"/>
<protein>
    <recommendedName>
        <fullName evidence="5">Zinc-finger domain-containing protein</fullName>
    </recommendedName>
</protein>
<dbReference type="AlphaFoldDB" id="A0A518DFF9"/>
<keyword evidence="2" id="KW-0472">Membrane</keyword>
<dbReference type="EMBL" id="CP036291">
    <property type="protein sequence ID" value="QDU90196.1"/>
    <property type="molecule type" value="Genomic_DNA"/>
</dbReference>
<feature type="transmembrane region" description="Helical" evidence="2">
    <location>
        <begin position="42"/>
        <end position="65"/>
    </location>
</feature>
<keyword evidence="4" id="KW-1185">Reference proteome</keyword>
<feature type="region of interest" description="Disordered" evidence="1">
    <location>
        <begin position="1"/>
        <end position="20"/>
    </location>
</feature>
<accession>A0A518DFF9</accession>
<sequence length="146" mass="15492">MPTTQPTPNGSGRNDSGWSKCPPGALVATGARLRSAERGRRLRAATLGASLCGTLAVCVALGLLWSDRSAVKEIVCSACTPRFAQYAAHLQGAPMDAAEAAAVAHHLSYCPLCRPKFQQQYPGLLTEASRERHPHYPLAQNAILGK</sequence>
<evidence type="ECO:0000256" key="1">
    <source>
        <dbReference type="SAM" id="MobiDB-lite"/>
    </source>
</evidence>
<evidence type="ECO:0000256" key="2">
    <source>
        <dbReference type="SAM" id="Phobius"/>
    </source>
</evidence>
<keyword evidence="2" id="KW-1133">Transmembrane helix</keyword>
<evidence type="ECO:0008006" key="5">
    <source>
        <dbReference type="Google" id="ProtNLM"/>
    </source>
</evidence>
<feature type="compositionally biased region" description="Polar residues" evidence="1">
    <location>
        <begin position="1"/>
        <end position="17"/>
    </location>
</feature>
<reference evidence="3 4" key="1">
    <citation type="submission" date="2019-02" db="EMBL/GenBank/DDBJ databases">
        <title>Deep-cultivation of Planctomycetes and their phenomic and genomic characterization uncovers novel biology.</title>
        <authorList>
            <person name="Wiegand S."/>
            <person name="Jogler M."/>
            <person name="Boedeker C."/>
            <person name="Pinto D."/>
            <person name="Vollmers J."/>
            <person name="Rivas-Marin E."/>
            <person name="Kohn T."/>
            <person name="Peeters S.H."/>
            <person name="Heuer A."/>
            <person name="Rast P."/>
            <person name="Oberbeckmann S."/>
            <person name="Bunk B."/>
            <person name="Jeske O."/>
            <person name="Meyerdierks A."/>
            <person name="Storesund J.E."/>
            <person name="Kallscheuer N."/>
            <person name="Luecker S."/>
            <person name="Lage O.M."/>
            <person name="Pohl T."/>
            <person name="Merkel B.J."/>
            <person name="Hornburger P."/>
            <person name="Mueller R.-W."/>
            <person name="Bruemmer F."/>
            <person name="Labrenz M."/>
            <person name="Spormann A.M."/>
            <person name="Op den Camp H."/>
            <person name="Overmann J."/>
            <person name="Amann R."/>
            <person name="Jetten M.S.M."/>
            <person name="Mascher T."/>
            <person name="Medema M.H."/>
            <person name="Devos D.P."/>
            <person name="Kaster A.-K."/>
            <person name="Ovreas L."/>
            <person name="Rohde M."/>
            <person name="Galperin M.Y."/>
            <person name="Jogler C."/>
        </authorList>
    </citation>
    <scope>NUCLEOTIDE SEQUENCE [LARGE SCALE GENOMIC DNA]</scope>
    <source>
        <strain evidence="3 4">Pla175</strain>
    </source>
</reference>
<keyword evidence="2" id="KW-0812">Transmembrane</keyword>
<organism evidence="3 4">
    <name type="scientific">Pirellulimonas nuda</name>
    <dbReference type="NCBI Taxonomy" id="2528009"/>
    <lineage>
        <taxon>Bacteria</taxon>
        <taxon>Pseudomonadati</taxon>
        <taxon>Planctomycetota</taxon>
        <taxon>Planctomycetia</taxon>
        <taxon>Pirellulales</taxon>
        <taxon>Lacipirellulaceae</taxon>
        <taxon>Pirellulimonas</taxon>
    </lineage>
</organism>
<dbReference type="Proteomes" id="UP000317429">
    <property type="component" value="Chromosome"/>
</dbReference>
<name>A0A518DFF9_9BACT</name>
<gene>
    <name evidence="3" type="ORF">Pla175_35980</name>
</gene>
<dbReference type="RefSeq" id="WP_145288193.1">
    <property type="nucleotide sequence ID" value="NZ_CP036291.1"/>
</dbReference>
<proteinExistence type="predicted"/>
<evidence type="ECO:0000313" key="4">
    <source>
        <dbReference type="Proteomes" id="UP000317429"/>
    </source>
</evidence>